<sequence length="116" mass="13487">MDRKETGKRSRNKGKAGERELAGVLRDYGYDCRRGQQFCGSNGDADVVGLPGIHIECKRTERLSLYDAMGQAERDSRREEIPVVMHRRNHCEWLAILPLDNFMEIYREWEAGQMQK</sequence>
<reference evidence="1 2" key="1">
    <citation type="submission" date="2015-09" db="EMBL/GenBank/DDBJ databases">
        <authorList>
            <consortium name="Pathogen Informatics"/>
        </authorList>
    </citation>
    <scope>NUCLEOTIDE SEQUENCE [LARGE SCALE GENOMIC DNA]</scope>
    <source>
        <strain evidence="1 2">2789STDY5834876</strain>
    </source>
</reference>
<dbReference type="EMBL" id="CYZU01000008">
    <property type="protein sequence ID" value="CUO05258.1"/>
    <property type="molecule type" value="Genomic_DNA"/>
</dbReference>
<proteinExistence type="predicted"/>
<dbReference type="AlphaFoldDB" id="A0A174C0F6"/>
<dbReference type="Proteomes" id="UP000095544">
    <property type="component" value="Unassembled WGS sequence"/>
</dbReference>
<organism evidence="1 2">
    <name type="scientific">Faecalicatena contorta</name>
    <dbReference type="NCBI Taxonomy" id="39482"/>
    <lineage>
        <taxon>Bacteria</taxon>
        <taxon>Bacillati</taxon>
        <taxon>Bacillota</taxon>
        <taxon>Clostridia</taxon>
        <taxon>Lachnospirales</taxon>
        <taxon>Lachnospiraceae</taxon>
        <taxon>Faecalicatena</taxon>
    </lineage>
</organism>
<evidence type="ECO:0000313" key="1">
    <source>
        <dbReference type="EMBL" id="CUO05258.1"/>
    </source>
</evidence>
<evidence type="ECO:0000313" key="2">
    <source>
        <dbReference type="Proteomes" id="UP000095544"/>
    </source>
</evidence>
<name>A0A174C0F6_9FIRM</name>
<dbReference type="OrthoDB" id="1669507at2"/>
<dbReference type="RefSeq" id="WP_055151839.1">
    <property type="nucleotide sequence ID" value="NZ_CYZU01000008.1"/>
</dbReference>
<evidence type="ECO:0008006" key="3">
    <source>
        <dbReference type="Google" id="ProtNLM"/>
    </source>
</evidence>
<gene>
    <name evidence="1" type="ORF">ERS852491_01147</name>
</gene>
<accession>A0A174C0F6</accession>
<protein>
    <recommendedName>
        <fullName evidence="3">Holliday junction resolvase</fullName>
    </recommendedName>
</protein>
<dbReference type="STRING" id="39482.ERS852491_01147"/>